<dbReference type="Proteomes" id="UP000499080">
    <property type="component" value="Unassembled WGS sequence"/>
</dbReference>
<dbReference type="InterPro" id="IPR036397">
    <property type="entry name" value="RNaseH_sf"/>
</dbReference>
<dbReference type="PANTHER" id="PTHR47326:SF1">
    <property type="entry name" value="HTH PSQ-TYPE DOMAIN-CONTAINING PROTEIN"/>
    <property type="match status" value="1"/>
</dbReference>
<name>A0A4Y2BF30_ARAVE</name>
<sequence length="95" mass="10844">MSIQKLNWPTSTSRIELRTVTCAPLCVYTRNASREAHVPQSLRRSVWFQHDGAPPHFTSDVHQHLNVTSGKHWICRGGQVQWTAISPNISCLDFF</sequence>
<evidence type="ECO:0008006" key="3">
    <source>
        <dbReference type="Google" id="ProtNLM"/>
    </source>
</evidence>
<keyword evidence="2" id="KW-1185">Reference proteome</keyword>
<dbReference type="PANTHER" id="PTHR47326">
    <property type="entry name" value="TRANSPOSABLE ELEMENT TC3 TRANSPOSASE-LIKE PROTEIN"/>
    <property type="match status" value="1"/>
</dbReference>
<proteinExistence type="predicted"/>
<evidence type="ECO:0000313" key="2">
    <source>
        <dbReference type="Proteomes" id="UP000499080"/>
    </source>
</evidence>
<dbReference type="AlphaFoldDB" id="A0A4Y2BF30"/>
<dbReference type="GO" id="GO:0003676">
    <property type="term" value="F:nucleic acid binding"/>
    <property type="evidence" value="ECO:0007669"/>
    <property type="project" value="InterPro"/>
</dbReference>
<gene>
    <name evidence="1" type="ORF">AVEN_179481_1</name>
</gene>
<reference evidence="1 2" key="1">
    <citation type="journal article" date="2019" name="Sci. Rep.">
        <title>Orb-weaving spider Araneus ventricosus genome elucidates the spidroin gene catalogue.</title>
        <authorList>
            <person name="Kono N."/>
            <person name="Nakamura H."/>
            <person name="Ohtoshi R."/>
            <person name="Moran D.A.P."/>
            <person name="Shinohara A."/>
            <person name="Yoshida Y."/>
            <person name="Fujiwara M."/>
            <person name="Mori M."/>
            <person name="Tomita M."/>
            <person name="Arakawa K."/>
        </authorList>
    </citation>
    <scope>NUCLEOTIDE SEQUENCE [LARGE SCALE GENOMIC DNA]</scope>
</reference>
<comment type="caution">
    <text evidence="1">The sequence shown here is derived from an EMBL/GenBank/DDBJ whole genome shotgun (WGS) entry which is preliminary data.</text>
</comment>
<dbReference type="Gene3D" id="3.30.420.10">
    <property type="entry name" value="Ribonuclease H-like superfamily/Ribonuclease H"/>
    <property type="match status" value="1"/>
</dbReference>
<protein>
    <recommendedName>
        <fullName evidence="3">Tc1-like transposase DDE domain-containing protein</fullName>
    </recommendedName>
</protein>
<accession>A0A4Y2BF30</accession>
<dbReference type="EMBL" id="BGPR01000072">
    <property type="protein sequence ID" value="GBL90573.1"/>
    <property type="molecule type" value="Genomic_DNA"/>
</dbReference>
<organism evidence="1 2">
    <name type="scientific">Araneus ventricosus</name>
    <name type="common">Orbweaver spider</name>
    <name type="synonym">Epeira ventricosa</name>
    <dbReference type="NCBI Taxonomy" id="182803"/>
    <lineage>
        <taxon>Eukaryota</taxon>
        <taxon>Metazoa</taxon>
        <taxon>Ecdysozoa</taxon>
        <taxon>Arthropoda</taxon>
        <taxon>Chelicerata</taxon>
        <taxon>Arachnida</taxon>
        <taxon>Araneae</taxon>
        <taxon>Araneomorphae</taxon>
        <taxon>Entelegynae</taxon>
        <taxon>Araneoidea</taxon>
        <taxon>Araneidae</taxon>
        <taxon>Araneus</taxon>
    </lineage>
</organism>
<evidence type="ECO:0000313" key="1">
    <source>
        <dbReference type="EMBL" id="GBL90573.1"/>
    </source>
</evidence>
<dbReference type="OrthoDB" id="6766291at2759"/>